<dbReference type="Proteomes" id="UP000683360">
    <property type="component" value="Unassembled WGS sequence"/>
</dbReference>
<name>A0A8S3RNX0_MYTED</name>
<dbReference type="EMBL" id="CAJPWZ010001097">
    <property type="protein sequence ID" value="CAG2207988.1"/>
    <property type="molecule type" value="Genomic_DNA"/>
</dbReference>
<evidence type="ECO:0000313" key="2">
    <source>
        <dbReference type="EMBL" id="CAG2207988.1"/>
    </source>
</evidence>
<dbReference type="Gene3D" id="3.40.50.300">
    <property type="entry name" value="P-loop containing nucleotide triphosphate hydrolases"/>
    <property type="match status" value="1"/>
</dbReference>
<dbReference type="SUPFAM" id="SSF52540">
    <property type="entry name" value="P-loop containing nucleoside triphosphate hydrolases"/>
    <property type="match status" value="1"/>
</dbReference>
<gene>
    <name evidence="2" type="ORF">MEDL_22214</name>
</gene>
<evidence type="ECO:0000256" key="1">
    <source>
        <dbReference type="SAM" id="MobiDB-lite"/>
    </source>
</evidence>
<organism evidence="2 3">
    <name type="scientific">Mytilus edulis</name>
    <name type="common">Blue mussel</name>
    <dbReference type="NCBI Taxonomy" id="6550"/>
    <lineage>
        <taxon>Eukaryota</taxon>
        <taxon>Metazoa</taxon>
        <taxon>Spiralia</taxon>
        <taxon>Lophotrochozoa</taxon>
        <taxon>Mollusca</taxon>
        <taxon>Bivalvia</taxon>
        <taxon>Autobranchia</taxon>
        <taxon>Pteriomorphia</taxon>
        <taxon>Mytilida</taxon>
        <taxon>Mytiloidea</taxon>
        <taxon>Mytilidae</taxon>
        <taxon>Mytilinae</taxon>
        <taxon>Mytilus</taxon>
    </lineage>
</organism>
<dbReference type="Pfam" id="PF08477">
    <property type="entry name" value="Roc"/>
    <property type="match status" value="1"/>
</dbReference>
<feature type="region of interest" description="Disordered" evidence="1">
    <location>
        <begin position="32"/>
        <end position="53"/>
    </location>
</feature>
<sequence>MVDRLQTVIADNETTTNEVSKQDVLVEVSEKLNDQNGSSTNIQQNTESAAENSNEISANIKTSNSELELSTQMNENTLENMLNTDNNIDDEYIPSTDTGSHLSPNEGDIMVSSPLMPKDLISQVLSSTPTSNTPSERHALCGLWDFAGQKEFYATHQAFLTSTAIYLLVADIADDICKKGVKQYFADFHNVGGIIINKYNLTSVITNNNENNSF</sequence>
<reference evidence="2" key="1">
    <citation type="submission" date="2021-03" db="EMBL/GenBank/DDBJ databases">
        <authorList>
            <person name="Bekaert M."/>
        </authorList>
    </citation>
    <scope>NUCLEOTIDE SEQUENCE</scope>
</reference>
<comment type="caution">
    <text evidence="2">The sequence shown here is derived from an EMBL/GenBank/DDBJ whole genome shotgun (WGS) entry which is preliminary data.</text>
</comment>
<proteinExistence type="predicted"/>
<dbReference type="AlphaFoldDB" id="A0A8S3RNX0"/>
<evidence type="ECO:0000313" key="3">
    <source>
        <dbReference type="Proteomes" id="UP000683360"/>
    </source>
</evidence>
<keyword evidence="3" id="KW-1185">Reference proteome</keyword>
<accession>A0A8S3RNX0</accession>
<dbReference type="OrthoDB" id="5962960at2759"/>
<protein>
    <submittedName>
        <fullName evidence="2">Uncharacterized protein</fullName>
    </submittedName>
</protein>
<dbReference type="InterPro" id="IPR027417">
    <property type="entry name" value="P-loop_NTPase"/>
</dbReference>
<feature type="compositionally biased region" description="Polar residues" evidence="1">
    <location>
        <begin position="34"/>
        <end position="53"/>
    </location>
</feature>